<gene>
    <name evidence="2" type="ORF">B9T62_01015</name>
</gene>
<dbReference type="PANTHER" id="PTHR46637">
    <property type="entry name" value="TIS1421-TRANSPOSASE PROTEIN A"/>
    <property type="match status" value="1"/>
</dbReference>
<organism evidence="2 3">
    <name type="scientific">Paenibacillus donghaensis</name>
    <dbReference type="NCBI Taxonomy" id="414771"/>
    <lineage>
        <taxon>Bacteria</taxon>
        <taxon>Bacillati</taxon>
        <taxon>Bacillota</taxon>
        <taxon>Bacilli</taxon>
        <taxon>Bacillales</taxon>
        <taxon>Paenibacillaceae</taxon>
        <taxon>Paenibacillus</taxon>
    </lineage>
</organism>
<evidence type="ECO:0000313" key="3">
    <source>
        <dbReference type="Proteomes" id="UP000249890"/>
    </source>
</evidence>
<feature type="domain" description="Insertion element IS402-like" evidence="1">
    <location>
        <begin position="3"/>
        <end position="62"/>
    </location>
</feature>
<dbReference type="InterPro" id="IPR025161">
    <property type="entry name" value="IS402-like_dom"/>
</dbReference>
<dbReference type="KEGG" id="pdh:B9T62_01015"/>
<dbReference type="Proteomes" id="UP000249890">
    <property type="component" value="Chromosome"/>
</dbReference>
<dbReference type="InterPro" id="IPR052909">
    <property type="entry name" value="Transposase_6_like"/>
</dbReference>
<sequence>MQHLLTPENTGEGRPSKSNRVMLNGMLWKVKTGAPWRDLPERFGPWKTVYSRFRLWSKDDLFYFKMLSNFIIQALPLLNLQNYHKQPTAMK</sequence>
<dbReference type="PANTHER" id="PTHR46637:SF1">
    <property type="entry name" value="BLL5188 PROTEIN"/>
    <property type="match status" value="1"/>
</dbReference>
<name>A0A2Z2K4Y5_9BACL</name>
<dbReference type="EMBL" id="CP021780">
    <property type="protein sequence ID" value="ASA19527.1"/>
    <property type="molecule type" value="Genomic_DNA"/>
</dbReference>
<reference evidence="2 3" key="1">
    <citation type="submission" date="2017-06" db="EMBL/GenBank/DDBJ databases">
        <title>Complete genome sequence of Paenibacillus donghaensis KCTC 13049T isolated from East Sea sediment, South Korea.</title>
        <authorList>
            <person name="Jung B.K."/>
            <person name="Hong S.-J."/>
            <person name="Shin J.-H."/>
        </authorList>
    </citation>
    <scope>NUCLEOTIDE SEQUENCE [LARGE SCALE GENOMIC DNA]</scope>
    <source>
        <strain evidence="2 3">KCTC 13049</strain>
    </source>
</reference>
<accession>A0A2Z2K4Y5</accession>
<evidence type="ECO:0000313" key="2">
    <source>
        <dbReference type="EMBL" id="ASA19527.1"/>
    </source>
</evidence>
<protein>
    <recommendedName>
        <fullName evidence="1">Insertion element IS402-like domain-containing protein</fullName>
    </recommendedName>
</protein>
<proteinExistence type="predicted"/>
<dbReference type="Pfam" id="PF13340">
    <property type="entry name" value="DUF4096"/>
    <property type="match status" value="1"/>
</dbReference>
<keyword evidence="3" id="KW-1185">Reference proteome</keyword>
<evidence type="ECO:0000259" key="1">
    <source>
        <dbReference type="Pfam" id="PF13340"/>
    </source>
</evidence>
<dbReference type="AlphaFoldDB" id="A0A2Z2K4Y5"/>